<dbReference type="PROSITE" id="PS51975">
    <property type="entry name" value="RNASE_H_2"/>
    <property type="match status" value="1"/>
</dbReference>
<dbReference type="GO" id="GO:0003723">
    <property type="term" value="F:RNA binding"/>
    <property type="evidence" value="ECO:0007669"/>
    <property type="project" value="UniProtKB-UniRule"/>
</dbReference>
<comment type="catalytic activity">
    <reaction evidence="9 13">
        <text>cytidine(4) in tRNA(Pro) + S-adenosyl-L-methionine = 2'-O-methylcytidine(4) in tRNA(Pro) + S-adenosyl-L-homocysteine + H(+)</text>
        <dbReference type="Rhea" id="RHEA:32767"/>
        <dbReference type="Rhea" id="RHEA-COMP:10397"/>
        <dbReference type="Rhea" id="RHEA-COMP:10398"/>
        <dbReference type="ChEBI" id="CHEBI:15378"/>
        <dbReference type="ChEBI" id="CHEBI:57856"/>
        <dbReference type="ChEBI" id="CHEBI:59789"/>
        <dbReference type="ChEBI" id="CHEBI:74495"/>
        <dbReference type="ChEBI" id="CHEBI:82748"/>
        <dbReference type="EC" id="2.1.1.225"/>
    </reaction>
</comment>
<dbReference type="AlphaFoldDB" id="D8LYS6"/>
<evidence type="ECO:0000256" key="12">
    <source>
        <dbReference type="PROSITE-ProRule" id="PRU01319"/>
    </source>
</evidence>
<dbReference type="Gene3D" id="3.30.420.10">
    <property type="entry name" value="Ribonuclease H-like superfamily/Ribonuclease H"/>
    <property type="match status" value="1"/>
</dbReference>
<proteinExistence type="inferred from homology"/>
<dbReference type="InterPro" id="IPR007871">
    <property type="entry name" value="Methyltransferase_TRM13"/>
</dbReference>
<keyword evidence="8 13" id="KW-0862">Zinc</keyword>
<dbReference type="InParanoid" id="D8LYS6"/>
<evidence type="ECO:0000259" key="15">
    <source>
        <dbReference type="PROSITE" id="PS51975"/>
    </source>
</evidence>
<dbReference type="GO" id="GO:0004523">
    <property type="term" value="F:RNA-DNA hybrid ribonuclease activity"/>
    <property type="evidence" value="ECO:0007669"/>
    <property type="project" value="InterPro"/>
</dbReference>
<dbReference type="InterPro" id="IPR039044">
    <property type="entry name" value="Trm13"/>
</dbReference>
<evidence type="ECO:0000256" key="2">
    <source>
        <dbReference type="ARBA" id="ARBA00022603"/>
    </source>
</evidence>
<dbReference type="GO" id="GO:0106050">
    <property type="term" value="F:tRNA 2'-O-methyltransferase activity"/>
    <property type="evidence" value="ECO:0007669"/>
    <property type="project" value="UniProtKB-UniRule"/>
</dbReference>
<comment type="catalytic activity">
    <reaction evidence="10 13">
        <text>cytidine(4) in tRNA(Gly)(GCC) + S-adenosyl-L-methionine = 2'-O-methylcytidine(4) in tRNA(Gly)(GCC) + S-adenosyl-L-homocysteine + H(+)</text>
        <dbReference type="Rhea" id="RHEA:43192"/>
        <dbReference type="Rhea" id="RHEA-COMP:10399"/>
        <dbReference type="Rhea" id="RHEA-COMP:10400"/>
        <dbReference type="ChEBI" id="CHEBI:15378"/>
        <dbReference type="ChEBI" id="CHEBI:57856"/>
        <dbReference type="ChEBI" id="CHEBI:59789"/>
        <dbReference type="ChEBI" id="CHEBI:74495"/>
        <dbReference type="ChEBI" id="CHEBI:82748"/>
        <dbReference type="EC" id="2.1.1.225"/>
    </reaction>
</comment>
<sequence>MKKKALGANERDESKWPKCLFWIAKCARFCSGERAPGSKYCINHIHMDPSYTPPNDATSRKRVVCPIDPSHTVFEDKLSKHIKICNKSKQTQQKQQCPYYVENFNCGSEVQHESPAFDSQEAQLFEEQLERKIRSVYHELFPNGIPMHALRPASFDPFIADKAERGATQDSLRHLYQQVSMISNMQEKNLINEDFVFVEFGAGRGMLSLGIDFCLNGEYLLLDISPVRFKADRWLRHKESNFSRVTGNIRDLDLSKIPIFSVNGNQKFVGIAKHLCGVATDYTIRCVLNGMQSGLECVGVCIATCCHHRCQWHSFVGHAFYKALGFEEKEWDFLRRLTSWATSTVCMESGMTKRLDPELGRMSKRIIDYCRSKFIEQEINSILKEKGREDRFHSELVSYCEEKESVENCIILGWLNCDVCSILFSMQLKSNLWSCEIQKSEIPKECLEEEVIVGIDEAGRGPVVGPMVYAAAYWAKSKNEEISNLGFDDSKKFTSGQRDGFRKTIDETGSIGYLIRSLSPKEISANMLQTYPTLDSDYR</sequence>
<reference evidence="16" key="1">
    <citation type="submission" date="2010-02" db="EMBL/GenBank/DDBJ databases">
        <title>Sequencing and annotation of the Blastocystis hominis genome.</title>
        <authorList>
            <person name="Wincker P."/>
        </authorList>
    </citation>
    <scope>NUCLEOTIDE SEQUENCE</scope>
    <source>
        <strain evidence="16">Singapore isolate B</strain>
    </source>
</reference>
<feature type="domain" description="CHHC U11-48K-type" evidence="14">
    <location>
        <begin position="62"/>
        <end position="89"/>
    </location>
</feature>
<comment type="similarity">
    <text evidence="1 13">Belongs to the methyltransferase TRM13 family.</text>
</comment>
<keyword evidence="7 13" id="KW-0863">Zinc-finger</keyword>
<dbReference type="EC" id="2.1.1.225" evidence="13"/>
<dbReference type="PANTHER" id="PTHR12998:SF0">
    <property type="entry name" value="TRNA:M(4)X MODIFICATION ENZYME TRM13 HOMOLOG"/>
    <property type="match status" value="1"/>
</dbReference>
<evidence type="ECO:0000256" key="10">
    <source>
        <dbReference type="ARBA" id="ARBA00048635"/>
    </source>
</evidence>
<evidence type="ECO:0000256" key="5">
    <source>
        <dbReference type="ARBA" id="ARBA00022694"/>
    </source>
</evidence>
<dbReference type="GeneID" id="24918294"/>
<dbReference type="EMBL" id="FN668639">
    <property type="protein sequence ID" value="CBK20731.2"/>
    <property type="molecule type" value="Genomic_DNA"/>
</dbReference>
<comment type="caution">
    <text evidence="12">Lacks conserved residue(s) required for the propagation of feature annotation.</text>
</comment>
<dbReference type="GO" id="GO:0030488">
    <property type="term" value="P:tRNA methylation"/>
    <property type="evidence" value="ECO:0007669"/>
    <property type="project" value="InterPro"/>
</dbReference>
<feature type="domain" description="RNase H type-2" evidence="15">
    <location>
        <begin position="450"/>
        <end position="539"/>
    </location>
</feature>
<evidence type="ECO:0000256" key="4">
    <source>
        <dbReference type="ARBA" id="ARBA00022691"/>
    </source>
</evidence>
<dbReference type="InterPro" id="IPR036397">
    <property type="entry name" value="RNaseH_sf"/>
</dbReference>
<name>D8LYS6_BLAHO</name>
<evidence type="ECO:0000259" key="14">
    <source>
        <dbReference type="PROSITE" id="PS51800"/>
    </source>
</evidence>
<dbReference type="OMA" id="HRCSWRS"/>
<evidence type="ECO:0000313" key="17">
    <source>
        <dbReference type="Proteomes" id="UP000008312"/>
    </source>
</evidence>
<evidence type="ECO:0000256" key="7">
    <source>
        <dbReference type="ARBA" id="ARBA00022771"/>
    </source>
</evidence>
<organism evidence="16">
    <name type="scientific">Blastocystis hominis</name>
    <dbReference type="NCBI Taxonomy" id="12968"/>
    <lineage>
        <taxon>Eukaryota</taxon>
        <taxon>Sar</taxon>
        <taxon>Stramenopiles</taxon>
        <taxon>Bigyra</taxon>
        <taxon>Opalozoa</taxon>
        <taxon>Opalinata</taxon>
        <taxon>Blastocystidae</taxon>
        <taxon>Blastocystis</taxon>
    </lineage>
</organism>
<dbReference type="InterPro" id="IPR021721">
    <property type="entry name" value="Znf_CCCH-type_TRM13"/>
</dbReference>
<keyword evidence="4 13" id="KW-0949">S-adenosyl-L-methionine</keyword>
<evidence type="ECO:0000256" key="1">
    <source>
        <dbReference type="ARBA" id="ARBA00005265"/>
    </source>
</evidence>
<dbReference type="SUPFAM" id="SSF53098">
    <property type="entry name" value="Ribonuclease H-like"/>
    <property type="match status" value="1"/>
</dbReference>
<evidence type="ECO:0000256" key="9">
    <source>
        <dbReference type="ARBA" id="ARBA00048165"/>
    </source>
</evidence>
<gene>
    <name evidence="16" type="ORF">GSBLH_T00001010001</name>
</gene>
<comment type="catalytic activity">
    <reaction evidence="11 13">
        <text>adenosine(4) in tRNA(His) + S-adenosyl-L-methionine = 2'-O-methyladenosine(4) in tRNA(His) + S-adenosyl-L-homocysteine + H(+)</text>
        <dbReference type="Rhea" id="RHEA:43196"/>
        <dbReference type="Rhea" id="RHEA-COMP:10401"/>
        <dbReference type="Rhea" id="RHEA-COMP:10402"/>
        <dbReference type="ChEBI" id="CHEBI:15378"/>
        <dbReference type="ChEBI" id="CHEBI:57856"/>
        <dbReference type="ChEBI" id="CHEBI:59789"/>
        <dbReference type="ChEBI" id="CHEBI:74411"/>
        <dbReference type="ChEBI" id="CHEBI:74477"/>
        <dbReference type="EC" id="2.1.1.225"/>
    </reaction>
</comment>
<dbReference type="GO" id="GO:0008270">
    <property type="term" value="F:zinc ion binding"/>
    <property type="evidence" value="ECO:0007669"/>
    <property type="project" value="UniProtKB-KW"/>
</dbReference>
<comment type="function">
    <text evidence="13">tRNA methylase which 2'-O-methylates cytidine(4) in tRNA(Pro) and tRNA(Gly)(GCC), and adenosine(4) in tRNA(His).</text>
</comment>
<evidence type="ECO:0000313" key="16">
    <source>
        <dbReference type="EMBL" id="CBK20731.2"/>
    </source>
</evidence>
<dbReference type="Pfam" id="PF05206">
    <property type="entry name" value="TRM13"/>
    <property type="match status" value="1"/>
</dbReference>
<keyword evidence="6 13" id="KW-0479">Metal-binding</keyword>
<evidence type="ECO:0000256" key="13">
    <source>
        <dbReference type="RuleBase" id="RU367103"/>
    </source>
</evidence>
<dbReference type="InterPro" id="IPR012337">
    <property type="entry name" value="RNaseH-like_sf"/>
</dbReference>
<dbReference type="PANTHER" id="PTHR12998">
    <property type="entry name" value="TRNA:M(4)X MODIFICATION ENZYME TRM13 HOMOLOG"/>
    <property type="match status" value="1"/>
</dbReference>
<dbReference type="InterPro" id="IPR024567">
    <property type="entry name" value="RNase_HII/HIII_dom"/>
</dbReference>
<protein>
    <recommendedName>
        <fullName evidence="13">tRNA:m(4)X modification enzyme TRM13</fullName>
        <ecNumber evidence="13">2.1.1.225</ecNumber>
    </recommendedName>
</protein>
<keyword evidence="17" id="KW-1185">Reference proteome</keyword>
<evidence type="ECO:0000256" key="11">
    <source>
        <dbReference type="ARBA" id="ARBA00049393"/>
    </source>
</evidence>
<dbReference type="InterPro" id="IPR022776">
    <property type="entry name" value="TRM13/UPF0224_CHHC_Znf_dom"/>
</dbReference>
<keyword evidence="5 13" id="KW-0819">tRNA processing</keyword>
<dbReference type="PROSITE" id="PS51800">
    <property type="entry name" value="ZF_CHHC_U11_48K"/>
    <property type="match status" value="1"/>
</dbReference>
<evidence type="ECO:0000256" key="8">
    <source>
        <dbReference type="ARBA" id="ARBA00022833"/>
    </source>
</evidence>
<dbReference type="OrthoDB" id="258806at2759"/>
<dbReference type="RefSeq" id="XP_012894779.1">
    <property type="nucleotide sequence ID" value="XM_013039325.1"/>
</dbReference>
<evidence type="ECO:0000256" key="3">
    <source>
        <dbReference type="ARBA" id="ARBA00022679"/>
    </source>
</evidence>
<dbReference type="Pfam" id="PF11722">
    <property type="entry name" value="zf-TRM13_CCCH"/>
    <property type="match status" value="1"/>
</dbReference>
<keyword evidence="3 13" id="KW-0808">Transferase</keyword>
<accession>D8LYS6</accession>
<dbReference type="Pfam" id="PF05253">
    <property type="entry name" value="zf-U11-48K"/>
    <property type="match status" value="1"/>
</dbReference>
<evidence type="ECO:0000256" key="6">
    <source>
        <dbReference type="ARBA" id="ARBA00022723"/>
    </source>
</evidence>
<dbReference type="Proteomes" id="UP000008312">
    <property type="component" value="Unassembled WGS sequence"/>
</dbReference>
<keyword evidence="2 13" id="KW-0489">Methyltransferase</keyword>
<dbReference type="Pfam" id="PF01351">
    <property type="entry name" value="RNase_HII"/>
    <property type="match status" value="1"/>
</dbReference>